<dbReference type="InterPro" id="IPR036188">
    <property type="entry name" value="FAD/NAD-bd_sf"/>
</dbReference>
<dbReference type="Pfam" id="PF13450">
    <property type="entry name" value="NAD_binding_8"/>
    <property type="match status" value="1"/>
</dbReference>
<dbReference type="Gene3D" id="1.10.405.10">
    <property type="entry name" value="Guanine Nucleotide Dissociation Inhibitor, domain 1"/>
    <property type="match status" value="1"/>
</dbReference>
<dbReference type="Gene3D" id="3.50.50.60">
    <property type="entry name" value="FAD/NAD(P)-binding domain"/>
    <property type="match status" value="1"/>
</dbReference>
<dbReference type="OrthoDB" id="5046242at2759"/>
<gene>
    <name evidence="1" type="ORF">NHX12_013850</name>
</gene>
<keyword evidence="2" id="KW-1185">Reference proteome</keyword>
<dbReference type="EMBL" id="JANIIK010000118">
    <property type="protein sequence ID" value="KAJ3585128.1"/>
    <property type="molecule type" value="Genomic_DNA"/>
</dbReference>
<dbReference type="AlphaFoldDB" id="A0A9Q0DAQ8"/>
<proteinExistence type="predicted"/>
<evidence type="ECO:0000313" key="2">
    <source>
        <dbReference type="Proteomes" id="UP001148018"/>
    </source>
</evidence>
<comment type="caution">
    <text evidence="1">The sequence shown here is derived from an EMBL/GenBank/DDBJ whole genome shotgun (WGS) entry which is preliminary data.</text>
</comment>
<name>A0A9Q0DAQ8_9TELE</name>
<organism evidence="1 2">
    <name type="scientific">Muraenolepis orangiensis</name>
    <name type="common">Patagonian moray cod</name>
    <dbReference type="NCBI Taxonomy" id="630683"/>
    <lineage>
        <taxon>Eukaryota</taxon>
        <taxon>Metazoa</taxon>
        <taxon>Chordata</taxon>
        <taxon>Craniata</taxon>
        <taxon>Vertebrata</taxon>
        <taxon>Euteleostomi</taxon>
        <taxon>Actinopterygii</taxon>
        <taxon>Neopterygii</taxon>
        <taxon>Teleostei</taxon>
        <taxon>Neoteleostei</taxon>
        <taxon>Acanthomorphata</taxon>
        <taxon>Zeiogadaria</taxon>
        <taxon>Gadariae</taxon>
        <taxon>Gadiformes</taxon>
        <taxon>Muraenolepidoidei</taxon>
        <taxon>Muraenolepididae</taxon>
        <taxon>Muraenolepis</taxon>
    </lineage>
</organism>
<protein>
    <submittedName>
        <fullName evidence="1">Uncharacterized protein</fullName>
    </submittedName>
</protein>
<accession>A0A9Q0DAQ8</accession>
<evidence type="ECO:0000313" key="1">
    <source>
        <dbReference type="EMBL" id="KAJ3585128.1"/>
    </source>
</evidence>
<dbReference type="Proteomes" id="UP001148018">
    <property type="component" value="Unassembled WGS sequence"/>
</dbReference>
<reference evidence="1" key="1">
    <citation type="submission" date="2022-07" db="EMBL/GenBank/DDBJ databases">
        <title>Chromosome-level genome of Muraenolepis orangiensis.</title>
        <authorList>
            <person name="Kim J."/>
        </authorList>
    </citation>
    <scope>NUCLEOTIDE SEQUENCE</scope>
    <source>
        <strain evidence="1">KU_S4_2022</strain>
        <tissue evidence="1">Muscle</tissue>
    </source>
</reference>
<dbReference type="SUPFAM" id="SSF51905">
    <property type="entry name" value="FAD/NAD(P)-binding domain"/>
    <property type="match status" value="1"/>
</dbReference>
<sequence>MSVAALKRSDEGVYTCSISGVDSPESWLAVKAVVVVLLACVSVPLGATKDFPCFKKTLKDCLVDKDYQELLNISENGLPHATIPGHVVIVGAGMAGLTAAKLLQDAGHQFVMYDGNTSYFVNGKLVKTEAAKKDPSLLGYGTNLSADELLDQSLKPEYLEQVANLTSEELRMIGDLLNENSLMYTALTEMIYDQADINDYTRYSEVVGGL</sequence>